<dbReference type="EMBL" id="CP042467">
    <property type="protein sequence ID" value="QED29070.1"/>
    <property type="molecule type" value="Genomic_DNA"/>
</dbReference>
<evidence type="ECO:0000256" key="2">
    <source>
        <dbReference type="SAM" id="Phobius"/>
    </source>
</evidence>
<reference evidence="3 4" key="1">
    <citation type="submission" date="2019-08" db="EMBL/GenBank/DDBJ databases">
        <authorList>
            <person name="Liang Q."/>
        </authorList>
    </citation>
    <scope>NUCLEOTIDE SEQUENCE [LARGE SCALE GENOMIC DNA]</scope>
    <source>
        <strain evidence="3 4">V1718</strain>
    </source>
</reference>
<accession>A0A5B8XTR4</accession>
<protein>
    <submittedName>
        <fullName evidence="3">Uncharacterized protein</fullName>
    </submittedName>
</protein>
<dbReference type="AlphaFoldDB" id="A0A5B8XTR4"/>
<gene>
    <name evidence="3" type="ORF">FRD01_17860</name>
</gene>
<dbReference type="Proteomes" id="UP000321595">
    <property type="component" value="Chromosome"/>
</dbReference>
<name>A0A5B8XTR4_9DELT</name>
<keyword evidence="4" id="KW-1185">Reference proteome</keyword>
<keyword evidence="2" id="KW-0812">Transmembrane</keyword>
<keyword evidence="2" id="KW-0472">Membrane</keyword>
<sequence length="274" mass="30652">MLSAPLIFYLSLFLVGALGTLGYMWTRGRRQHKPPLPSRTSQEPPEPEDKRRPTTGRHAGLSVSTESVSALKEAELLVNPKRSRDRKCPKCERNFHESLVICPHDQTPLKALEEGQKRVVVRESSACPTCKQCGRRYEHGIRYCRHDGSELALDVEKALCVYVCRNCGSESETRLEKCCEEPNVVEVNPSLVDQRPPLIPMLFCPLCHHVEPNGAAMLCPIDAVPLLPMLHLARTRLAPLGEGPRRTICPHCSKRYSKAAAFCAFDGHKLLPLD</sequence>
<dbReference type="RefSeq" id="WP_146962057.1">
    <property type="nucleotide sequence ID" value="NZ_CP042467.1"/>
</dbReference>
<evidence type="ECO:0000256" key="1">
    <source>
        <dbReference type="SAM" id="MobiDB-lite"/>
    </source>
</evidence>
<dbReference type="KEGG" id="bbae:FRD01_17860"/>
<dbReference type="OrthoDB" id="5516098at2"/>
<keyword evidence="2" id="KW-1133">Transmembrane helix</keyword>
<evidence type="ECO:0000313" key="3">
    <source>
        <dbReference type="EMBL" id="QED29070.1"/>
    </source>
</evidence>
<feature type="transmembrane region" description="Helical" evidence="2">
    <location>
        <begin position="6"/>
        <end position="25"/>
    </location>
</feature>
<evidence type="ECO:0000313" key="4">
    <source>
        <dbReference type="Proteomes" id="UP000321595"/>
    </source>
</evidence>
<proteinExistence type="predicted"/>
<feature type="region of interest" description="Disordered" evidence="1">
    <location>
        <begin position="28"/>
        <end position="64"/>
    </location>
</feature>
<organism evidence="3 4">
    <name type="scientific">Microvenator marinus</name>
    <dbReference type="NCBI Taxonomy" id="2600177"/>
    <lineage>
        <taxon>Bacteria</taxon>
        <taxon>Deltaproteobacteria</taxon>
        <taxon>Bradymonadales</taxon>
        <taxon>Microvenatoraceae</taxon>
        <taxon>Microvenator</taxon>
    </lineage>
</organism>